<protein>
    <submittedName>
        <fullName evidence="2">Spanin, inner membrane subunit</fullName>
    </submittedName>
</protein>
<accession>A0A6J5L3W2</accession>
<keyword evidence="1" id="KW-0175">Coiled coil</keyword>
<feature type="coiled-coil region" evidence="1">
    <location>
        <begin position="47"/>
        <end position="85"/>
    </location>
</feature>
<evidence type="ECO:0000313" key="2">
    <source>
        <dbReference type="EMBL" id="CAB4127897.1"/>
    </source>
</evidence>
<reference evidence="2" key="1">
    <citation type="submission" date="2020-04" db="EMBL/GenBank/DDBJ databases">
        <authorList>
            <person name="Chiriac C."/>
            <person name="Salcher M."/>
            <person name="Ghai R."/>
            <person name="Kavagutti S V."/>
        </authorList>
    </citation>
    <scope>NUCLEOTIDE SEQUENCE</scope>
</reference>
<name>A0A6J5L3W2_9CAUD</name>
<proteinExistence type="predicted"/>
<organism evidence="2">
    <name type="scientific">uncultured Caudovirales phage</name>
    <dbReference type="NCBI Taxonomy" id="2100421"/>
    <lineage>
        <taxon>Viruses</taxon>
        <taxon>Duplodnaviria</taxon>
        <taxon>Heunggongvirae</taxon>
        <taxon>Uroviricota</taxon>
        <taxon>Caudoviricetes</taxon>
        <taxon>Peduoviridae</taxon>
        <taxon>Maltschvirus</taxon>
        <taxon>Maltschvirus maltsch</taxon>
    </lineage>
</organism>
<sequence length="146" mass="16209">MFSLMNPWVIVGILSLVLSSYFYGHHAAYVEQEAEIARLNLIERDKEQQMQAMADNHAKDLRKANQNAKTEVAKLQSDIADGRLRFSVRTVSTCQDAAIAGGNTESRAELDPEISQALIAITADGDNAIRQLNACIDIYNEVRSKQ</sequence>
<gene>
    <name evidence="2" type="ORF">UFOVP106_8</name>
</gene>
<dbReference type="EMBL" id="LR796225">
    <property type="protein sequence ID" value="CAB4127897.1"/>
    <property type="molecule type" value="Genomic_DNA"/>
</dbReference>
<evidence type="ECO:0000256" key="1">
    <source>
        <dbReference type="SAM" id="Coils"/>
    </source>
</evidence>